<accession>A0A4R5DL86</accession>
<evidence type="ECO:0000256" key="2">
    <source>
        <dbReference type="ARBA" id="ARBA00009142"/>
    </source>
</evidence>
<evidence type="ECO:0000256" key="6">
    <source>
        <dbReference type="ARBA" id="ARBA00022989"/>
    </source>
</evidence>
<reference evidence="9 10" key="1">
    <citation type="submission" date="2019-03" db="EMBL/GenBank/DDBJ databases">
        <title>Draft genome sequences of novel Actinobacteria.</title>
        <authorList>
            <person name="Sahin N."/>
            <person name="Ay H."/>
            <person name="Saygin H."/>
        </authorList>
    </citation>
    <scope>NUCLEOTIDE SEQUENCE [LARGE SCALE GENOMIC DNA]</scope>
    <source>
        <strain evidence="9 10">5K138</strain>
    </source>
</reference>
<feature type="transmembrane region" description="Helical" evidence="8">
    <location>
        <begin position="188"/>
        <end position="206"/>
    </location>
</feature>
<dbReference type="RefSeq" id="WP_131890691.1">
    <property type="nucleotide sequence ID" value="NZ_SMKZ01000002.1"/>
</dbReference>
<dbReference type="EMBL" id="SMKZ01000002">
    <property type="protein sequence ID" value="TDE14986.1"/>
    <property type="molecule type" value="Genomic_DNA"/>
</dbReference>
<evidence type="ECO:0000256" key="4">
    <source>
        <dbReference type="ARBA" id="ARBA00022475"/>
    </source>
</evidence>
<dbReference type="InterPro" id="IPR052017">
    <property type="entry name" value="TSUP"/>
</dbReference>
<proteinExistence type="inferred from homology"/>
<evidence type="ECO:0000313" key="10">
    <source>
        <dbReference type="Proteomes" id="UP000294739"/>
    </source>
</evidence>
<keyword evidence="10" id="KW-1185">Reference proteome</keyword>
<dbReference type="Proteomes" id="UP000294739">
    <property type="component" value="Unassembled WGS sequence"/>
</dbReference>
<feature type="transmembrane region" description="Helical" evidence="8">
    <location>
        <begin position="118"/>
        <end position="137"/>
    </location>
</feature>
<dbReference type="Pfam" id="PF01925">
    <property type="entry name" value="TauE"/>
    <property type="match status" value="1"/>
</dbReference>
<comment type="caution">
    <text evidence="9">The sequence shown here is derived from an EMBL/GenBank/DDBJ whole genome shotgun (WGS) entry which is preliminary data.</text>
</comment>
<dbReference type="PANTHER" id="PTHR30269">
    <property type="entry name" value="TRANSMEMBRANE PROTEIN YFCA"/>
    <property type="match status" value="1"/>
</dbReference>
<keyword evidence="4 8" id="KW-1003">Cell membrane</keyword>
<dbReference type="InterPro" id="IPR002781">
    <property type="entry name" value="TM_pro_TauE-like"/>
</dbReference>
<keyword evidence="5 8" id="KW-0812">Transmembrane</keyword>
<evidence type="ECO:0000256" key="7">
    <source>
        <dbReference type="ARBA" id="ARBA00023136"/>
    </source>
</evidence>
<evidence type="ECO:0000256" key="5">
    <source>
        <dbReference type="ARBA" id="ARBA00022692"/>
    </source>
</evidence>
<feature type="transmembrane region" description="Helical" evidence="8">
    <location>
        <begin position="212"/>
        <end position="233"/>
    </location>
</feature>
<comment type="similarity">
    <text evidence="2 8">Belongs to the 4-toluene sulfonate uptake permease (TSUP) (TC 2.A.102) family.</text>
</comment>
<name>A0A4R5DL86_9ACTN</name>
<feature type="transmembrane region" description="Helical" evidence="8">
    <location>
        <begin position="157"/>
        <end position="176"/>
    </location>
</feature>
<feature type="transmembrane region" description="Helical" evidence="8">
    <location>
        <begin position="7"/>
        <end position="29"/>
    </location>
</feature>
<evidence type="ECO:0000256" key="3">
    <source>
        <dbReference type="ARBA" id="ARBA00022448"/>
    </source>
</evidence>
<evidence type="ECO:0000313" key="9">
    <source>
        <dbReference type="EMBL" id="TDE14986.1"/>
    </source>
</evidence>
<dbReference type="PANTHER" id="PTHR30269:SF37">
    <property type="entry name" value="MEMBRANE TRANSPORTER PROTEIN"/>
    <property type="match status" value="1"/>
</dbReference>
<feature type="transmembrane region" description="Helical" evidence="8">
    <location>
        <begin position="87"/>
        <end position="106"/>
    </location>
</feature>
<keyword evidence="7 8" id="KW-0472">Membrane</keyword>
<evidence type="ECO:0000256" key="8">
    <source>
        <dbReference type="RuleBase" id="RU363041"/>
    </source>
</evidence>
<gene>
    <name evidence="9" type="ORF">E1269_02420</name>
</gene>
<feature type="transmembrane region" description="Helical" evidence="8">
    <location>
        <begin position="35"/>
        <end position="55"/>
    </location>
</feature>
<sequence>MIAIFVSGFLVGFTGFGFNLLAVPALALLTPAKDAVIVTLFLGTVVNVVMTVAYRRHVEVRVAAVLIAASVPGLLFGTVLFSLMTPGVLRVVIGALTVVFAVVLLLRKAPVAVTPRKLVTAGTGLLSGALTSTTGMGGPPVAAYLVSGVAEVDRVRATLMFYTAMASVAALALLGVSGDVSSGQMIQAAQLAPFGLAGVVAGALVFRKFPHLYVRAVALTLVLVGAGGFLVAVI</sequence>
<keyword evidence="6 8" id="KW-1133">Transmembrane helix</keyword>
<dbReference type="GO" id="GO:0005886">
    <property type="term" value="C:plasma membrane"/>
    <property type="evidence" value="ECO:0007669"/>
    <property type="project" value="UniProtKB-SubCell"/>
</dbReference>
<protein>
    <recommendedName>
        <fullName evidence="8">Probable membrane transporter protein</fullName>
    </recommendedName>
</protein>
<organism evidence="9 10">
    <name type="scientific">Jiangella asiatica</name>
    <dbReference type="NCBI Taxonomy" id="2530372"/>
    <lineage>
        <taxon>Bacteria</taxon>
        <taxon>Bacillati</taxon>
        <taxon>Actinomycetota</taxon>
        <taxon>Actinomycetes</taxon>
        <taxon>Jiangellales</taxon>
        <taxon>Jiangellaceae</taxon>
        <taxon>Jiangella</taxon>
    </lineage>
</organism>
<dbReference type="InParanoid" id="A0A4R5DL86"/>
<feature type="transmembrane region" description="Helical" evidence="8">
    <location>
        <begin position="62"/>
        <end position="81"/>
    </location>
</feature>
<dbReference type="AlphaFoldDB" id="A0A4R5DL86"/>
<evidence type="ECO:0000256" key="1">
    <source>
        <dbReference type="ARBA" id="ARBA00004651"/>
    </source>
</evidence>
<keyword evidence="3" id="KW-0813">Transport</keyword>
<comment type="subcellular location">
    <subcellularLocation>
        <location evidence="1 8">Cell membrane</location>
        <topology evidence="1 8">Multi-pass membrane protein</topology>
    </subcellularLocation>
</comment>